<comment type="subcellular location">
    <subcellularLocation>
        <location evidence="1">Cell inner membrane</location>
        <topology evidence="1">Multi-pass membrane protein</topology>
    </subcellularLocation>
</comment>
<keyword evidence="7 9" id="KW-0472">Membrane</keyword>
<keyword evidence="5 9" id="KW-0812">Transmembrane</keyword>
<dbReference type="Proteomes" id="UP000320048">
    <property type="component" value="Unassembled WGS sequence"/>
</dbReference>
<dbReference type="Pfam" id="PF00482">
    <property type="entry name" value="T2SSF"/>
    <property type="match status" value="2"/>
</dbReference>
<keyword evidence="3" id="KW-1003">Cell membrane</keyword>
<evidence type="ECO:0000256" key="3">
    <source>
        <dbReference type="ARBA" id="ARBA00022475"/>
    </source>
</evidence>
<feature type="transmembrane region" description="Helical" evidence="9">
    <location>
        <begin position="171"/>
        <end position="195"/>
    </location>
</feature>
<evidence type="ECO:0000313" key="12">
    <source>
        <dbReference type="Proteomes" id="UP000320048"/>
    </source>
</evidence>
<gene>
    <name evidence="11" type="ORF">E6H04_00440</name>
</gene>
<evidence type="ECO:0000256" key="1">
    <source>
        <dbReference type="ARBA" id="ARBA00004429"/>
    </source>
</evidence>
<sequence length="425" mass="45757">MPLYEYTARDATGKVLAGAIEADNDSTVTQKLREMGFFITNLHRKQQAVAMGDYIAQFKGIGLKDLSVFSRQFATMVNAGLSLVRTLSILEEQTTQKQLRAVIGEVRTDIEGGATLSASLAKHPKAFSNLYVNMVKAGEAGGVLDDVLIRLAAFLEKEVALRAKIKSATTYPILLATAAMGALLFMTVVIIPQFATFFKELGSNSALPLPTQIAMGVSLLIRRYWWAGLLSIPPSIYGFRMYVKTPGGRANFDRVKLRLPILGPVNKKIVIARFSRTFGTLVSSGVPIMQSLEVVSKAIDNVVVAQAIESVRTSIREGESIAIPLAASGMFPPMVVQMVKVGEETGALETMLTKVADFYDQEIEAVVASLTSILEPILIVGMGTWRCRSSKDPLGGPGGGSPRLPASTGGRRARLGPPWAPATPR</sequence>
<accession>A0A537JN23</accession>
<evidence type="ECO:0000256" key="9">
    <source>
        <dbReference type="SAM" id="Phobius"/>
    </source>
</evidence>
<dbReference type="AlphaFoldDB" id="A0A537JN23"/>
<dbReference type="InterPro" id="IPR018076">
    <property type="entry name" value="T2SS_GspF_dom"/>
</dbReference>
<comment type="similarity">
    <text evidence="2">Belongs to the GSP F family.</text>
</comment>
<proteinExistence type="inferred from homology"/>
<keyword evidence="4" id="KW-0997">Cell inner membrane</keyword>
<dbReference type="InterPro" id="IPR003004">
    <property type="entry name" value="GspF/PilC"/>
</dbReference>
<evidence type="ECO:0000256" key="7">
    <source>
        <dbReference type="ARBA" id="ARBA00023136"/>
    </source>
</evidence>
<dbReference type="FunFam" id="1.20.81.30:FF:000001">
    <property type="entry name" value="Type II secretion system protein F"/>
    <property type="match status" value="2"/>
</dbReference>
<dbReference type="PRINTS" id="PR00812">
    <property type="entry name" value="BCTERIALGSPF"/>
</dbReference>
<keyword evidence="6 9" id="KW-1133">Transmembrane helix</keyword>
<feature type="domain" description="Type II secretion system protein GspF" evidence="10">
    <location>
        <begin position="69"/>
        <end position="192"/>
    </location>
</feature>
<evidence type="ECO:0000256" key="8">
    <source>
        <dbReference type="SAM" id="MobiDB-lite"/>
    </source>
</evidence>
<dbReference type="EMBL" id="VBAO01000012">
    <property type="protein sequence ID" value="TMI84904.1"/>
    <property type="molecule type" value="Genomic_DNA"/>
</dbReference>
<protein>
    <submittedName>
        <fullName evidence="11">Type II secretion system F family protein</fullName>
    </submittedName>
</protein>
<dbReference type="Gene3D" id="1.20.81.30">
    <property type="entry name" value="Type II secretion system (T2SS), domain F"/>
    <property type="match status" value="2"/>
</dbReference>
<evidence type="ECO:0000256" key="2">
    <source>
        <dbReference type="ARBA" id="ARBA00005745"/>
    </source>
</evidence>
<feature type="domain" description="Type II secretion system protein GspF" evidence="10">
    <location>
        <begin position="274"/>
        <end position="383"/>
    </location>
</feature>
<dbReference type="PANTHER" id="PTHR30012:SF0">
    <property type="entry name" value="TYPE II SECRETION SYSTEM PROTEIN F-RELATED"/>
    <property type="match status" value="1"/>
</dbReference>
<dbReference type="InterPro" id="IPR042094">
    <property type="entry name" value="T2SS_GspF_sf"/>
</dbReference>
<name>A0A537JN23_9BACT</name>
<evidence type="ECO:0000313" key="11">
    <source>
        <dbReference type="EMBL" id="TMI84904.1"/>
    </source>
</evidence>
<evidence type="ECO:0000256" key="4">
    <source>
        <dbReference type="ARBA" id="ARBA00022519"/>
    </source>
</evidence>
<feature type="region of interest" description="Disordered" evidence="8">
    <location>
        <begin position="390"/>
        <end position="425"/>
    </location>
</feature>
<evidence type="ECO:0000259" key="10">
    <source>
        <dbReference type="Pfam" id="PF00482"/>
    </source>
</evidence>
<dbReference type="PANTHER" id="PTHR30012">
    <property type="entry name" value="GENERAL SECRETION PATHWAY PROTEIN"/>
    <property type="match status" value="1"/>
</dbReference>
<dbReference type="GO" id="GO:0005886">
    <property type="term" value="C:plasma membrane"/>
    <property type="evidence" value="ECO:0007669"/>
    <property type="project" value="UniProtKB-SubCell"/>
</dbReference>
<reference evidence="11 12" key="1">
    <citation type="journal article" date="2019" name="Nat. Microbiol.">
        <title>Mediterranean grassland soil C-N compound turnover is dependent on rainfall and depth, and is mediated by genomically divergent microorganisms.</title>
        <authorList>
            <person name="Diamond S."/>
            <person name="Andeer P.F."/>
            <person name="Li Z."/>
            <person name="Crits-Christoph A."/>
            <person name="Burstein D."/>
            <person name="Anantharaman K."/>
            <person name="Lane K.R."/>
            <person name="Thomas B.C."/>
            <person name="Pan C."/>
            <person name="Northen T.R."/>
            <person name="Banfield J.F."/>
        </authorList>
    </citation>
    <scope>NUCLEOTIDE SEQUENCE [LARGE SCALE GENOMIC DNA]</scope>
    <source>
        <strain evidence="11">NP_7</strain>
    </source>
</reference>
<comment type="caution">
    <text evidence="11">The sequence shown here is derived from an EMBL/GenBank/DDBJ whole genome shotgun (WGS) entry which is preliminary data.</text>
</comment>
<evidence type="ECO:0000256" key="5">
    <source>
        <dbReference type="ARBA" id="ARBA00022692"/>
    </source>
</evidence>
<evidence type="ECO:0000256" key="6">
    <source>
        <dbReference type="ARBA" id="ARBA00022989"/>
    </source>
</evidence>
<organism evidence="11 12">
    <name type="scientific">Candidatus Segetimicrobium genomatis</name>
    <dbReference type="NCBI Taxonomy" id="2569760"/>
    <lineage>
        <taxon>Bacteria</taxon>
        <taxon>Bacillati</taxon>
        <taxon>Candidatus Sysuimicrobiota</taxon>
        <taxon>Candidatus Sysuimicrobiia</taxon>
        <taxon>Candidatus Sysuimicrobiales</taxon>
        <taxon>Candidatus Segetimicrobiaceae</taxon>
        <taxon>Candidatus Segetimicrobium</taxon>
    </lineage>
</organism>